<feature type="region of interest" description="Disordered" evidence="1">
    <location>
        <begin position="1"/>
        <end position="94"/>
    </location>
</feature>
<evidence type="ECO:0000313" key="2">
    <source>
        <dbReference type="EMBL" id="KAF7316644.1"/>
    </source>
</evidence>
<evidence type="ECO:0000313" key="3">
    <source>
        <dbReference type="Proteomes" id="UP000613580"/>
    </source>
</evidence>
<reference evidence="2" key="1">
    <citation type="submission" date="2020-05" db="EMBL/GenBank/DDBJ databases">
        <title>Mycena genomes resolve the evolution of fungal bioluminescence.</title>
        <authorList>
            <person name="Tsai I.J."/>
        </authorList>
    </citation>
    <scope>NUCLEOTIDE SEQUENCE</scope>
    <source>
        <strain evidence="2">110903Hualien_Pintung</strain>
    </source>
</reference>
<keyword evidence="3" id="KW-1185">Reference proteome</keyword>
<evidence type="ECO:0000256" key="1">
    <source>
        <dbReference type="SAM" id="MobiDB-lite"/>
    </source>
</evidence>
<organism evidence="2 3">
    <name type="scientific">Mycena chlorophos</name>
    <name type="common">Agaric fungus</name>
    <name type="synonym">Agaricus chlorophos</name>
    <dbReference type="NCBI Taxonomy" id="658473"/>
    <lineage>
        <taxon>Eukaryota</taxon>
        <taxon>Fungi</taxon>
        <taxon>Dikarya</taxon>
        <taxon>Basidiomycota</taxon>
        <taxon>Agaricomycotina</taxon>
        <taxon>Agaricomycetes</taxon>
        <taxon>Agaricomycetidae</taxon>
        <taxon>Agaricales</taxon>
        <taxon>Marasmiineae</taxon>
        <taxon>Mycenaceae</taxon>
        <taxon>Mycena</taxon>
    </lineage>
</organism>
<gene>
    <name evidence="2" type="ORF">HMN09_00397000</name>
</gene>
<proteinExistence type="predicted"/>
<dbReference type="AlphaFoldDB" id="A0A8H6WLB8"/>
<dbReference type="Proteomes" id="UP000613580">
    <property type="component" value="Unassembled WGS sequence"/>
</dbReference>
<name>A0A8H6WLB8_MYCCL</name>
<feature type="compositionally biased region" description="Polar residues" evidence="1">
    <location>
        <begin position="30"/>
        <end position="49"/>
    </location>
</feature>
<comment type="caution">
    <text evidence="2">The sequence shown here is derived from an EMBL/GenBank/DDBJ whole genome shotgun (WGS) entry which is preliminary data.</text>
</comment>
<feature type="compositionally biased region" description="Basic and acidic residues" evidence="1">
    <location>
        <begin position="1"/>
        <end position="11"/>
    </location>
</feature>
<protein>
    <submittedName>
        <fullName evidence="2">Uncharacterized protein</fullName>
    </submittedName>
</protein>
<accession>A0A8H6WLB8</accession>
<sequence>MAIPDSLRDRPAGGGLSVGSRLVVLRKHTPTNTNPQSISPTPQSTTRPHSTPLLKSSKHIRRVFASSQSSTGSGPKPSANVWPNSARGESVPKTELVPQLASRRLGWIRLDSRAPARRERRRIGSSTWVGRAWLVGCRNSVDPSRSYETSAARKMTVCRCTDTTVVGIDSGRGGVVGWL</sequence>
<dbReference type="EMBL" id="JACAZE010000005">
    <property type="protein sequence ID" value="KAF7316644.1"/>
    <property type="molecule type" value="Genomic_DNA"/>
</dbReference>